<feature type="transmembrane region" description="Helical" evidence="1">
    <location>
        <begin position="32"/>
        <end position="51"/>
    </location>
</feature>
<keyword evidence="1" id="KW-0812">Transmembrane</keyword>
<evidence type="ECO:0000313" key="2">
    <source>
        <dbReference type="EMBL" id="KAF7782898.1"/>
    </source>
</evidence>
<feature type="transmembrane region" description="Helical" evidence="1">
    <location>
        <begin position="527"/>
        <end position="544"/>
    </location>
</feature>
<reference evidence="2 3" key="1">
    <citation type="journal article" name="Sci. Rep.">
        <title>Telomere-to-telomere assembled and centromere annotated genomes of the two main subspecies of the button mushroom Agaricus bisporus reveal especially polymorphic chromosome ends.</title>
        <authorList>
            <person name="Sonnenberg A.S.M."/>
            <person name="Sedaghat-Telgerd N."/>
            <person name="Lavrijssen B."/>
            <person name="Ohm R.A."/>
            <person name="Hendrickx P.M."/>
            <person name="Scholtmeijer K."/>
            <person name="Baars J.J.P."/>
            <person name="van Peer A."/>
        </authorList>
    </citation>
    <scope>NUCLEOTIDE SEQUENCE [LARGE SCALE GENOMIC DNA]</scope>
    <source>
        <strain evidence="2 3">H119_p4</strain>
    </source>
</reference>
<protein>
    <recommendedName>
        <fullName evidence="4">Transmembrane protein</fullName>
    </recommendedName>
</protein>
<keyword evidence="1" id="KW-0472">Membrane</keyword>
<sequence length="1019" mass="112838">MWSLTDSVVNVSLTTSSIWDRVRHFSSRKSSLSYRLSFLAFWLLLALTGIAPGSINVEDIQHFEPLFISVTNFTFVGGDVVDVLNNAINRGLLIADLEYQENTTFMFETQPHIIVGWPNIQTGQLTGDIKFQSDALLYNSKCWWEAPSFNTSQWNTTWYAGGFAWYPWITPLPDAFNDGGLMPMYRFTTNQTFLPHDFPDPLRGASPVGLQGYLFFGSNSSLPKVSSSRAKRRRNLNLDGLPTIYNPSGYNFTDFDGSVGHFYSSLATFLLCDPQVHLLDGNVLLSQKNLSISLISASPPVNEPTIGNISPDAANVALGLGLMEVLDLDDDSQKVRMGNLAATVFTNNTSADYDITSANPFDFGILSLEEIQRNLDMIIATASKAFSSYFENYDSESANELFLVPVHGAVQKDGQALVASRALLIATIALTTCCVVLLVFCFFYLRVWRIPPFKLEAIMNQIERRHDEKIKPQVGGTLRPKRLKRRELVVRISGFILLELAFLFLAFTCTRQPLLIDIPLKSDEVRGGFIVLSILWQALAIFILSDINSFSFSSEWSLQYAKTGSLIPGTTDRVSRVTSGLDDKTRYFFTRLPSITFRLTFVISLVLTALSSLAPGSLSVSNLKVAIDIPMEVADLRLVSASQSDENDNNLSFLEDRAYNVVDLEQHEGSIFKYEMEHNWMMGWPDESSIDSVVVGNVEYPTDVVHFNYSCEWRMPDMGSDDESTTWTIDGQQWELWGDPESIFLYTGGVLPLYRYIDVRPDALFAALFVGTNDTLPVHPAEQNRSIVNLNNLPTLYHPEGLSLNSSDGVPSSWVSPLSTILVCDPRIDISGGRARLTPNKQLSVVASQLPRVGNIPYNAVTTIFSEALMEALDTEDSTSIPWISVRSARVFLSSDTQNYSAYPHGVPLHDITTINNKLNIFHSSGSKAFLDGAYVDSSNSTNLTRQTRSVLGSGEVEKRALVGDKTLAIVSLCLSLGCVLSVAVLAGLILINAGTVFDLGNILSAIDPKPKSSFFEIK</sequence>
<feature type="transmembrane region" description="Helical" evidence="1">
    <location>
        <begin position="422"/>
        <end position="445"/>
    </location>
</feature>
<gene>
    <name evidence="2" type="ORF">Agabi119p4_2274</name>
</gene>
<evidence type="ECO:0000256" key="1">
    <source>
        <dbReference type="SAM" id="Phobius"/>
    </source>
</evidence>
<evidence type="ECO:0000313" key="3">
    <source>
        <dbReference type="Proteomes" id="UP000629468"/>
    </source>
</evidence>
<organism evidence="2 3">
    <name type="scientific">Agaricus bisporus var. burnettii</name>
    <dbReference type="NCBI Taxonomy" id="192524"/>
    <lineage>
        <taxon>Eukaryota</taxon>
        <taxon>Fungi</taxon>
        <taxon>Dikarya</taxon>
        <taxon>Basidiomycota</taxon>
        <taxon>Agaricomycotina</taxon>
        <taxon>Agaricomycetes</taxon>
        <taxon>Agaricomycetidae</taxon>
        <taxon>Agaricales</taxon>
        <taxon>Agaricineae</taxon>
        <taxon>Agaricaceae</taxon>
        <taxon>Agaricus</taxon>
    </lineage>
</organism>
<dbReference type="EMBL" id="JABXXO010000003">
    <property type="protein sequence ID" value="KAF7782898.1"/>
    <property type="molecule type" value="Genomic_DNA"/>
</dbReference>
<evidence type="ECO:0008006" key="4">
    <source>
        <dbReference type="Google" id="ProtNLM"/>
    </source>
</evidence>
<feature type="transmembrane region" description="Helical" evidence="1">
    <location>
        <begin position="968"/>
        <end position="992"/>
    </location>
</feature>
<feature type="transmembrane region" description="Helical" evidence="1">
    <location>
        <begin position="488"/>
        <end position="507"/>
    </location>
</feature>
<proteinExistence type="predicted"/>
<name>A0A8H7KK38_AGABI</name>
<dbReference type="AlphaFoldDB" id="A0A8H7KK38"/>
<dbReference type="Proteomes" id="UP000629468">
    <property type="component" value="Unassembled WGS sequence"/>
</dbReference>
<accession>A0A8H7KK38</accession>
<keyword evidence="1" id="KW-1133">Transmembrane helix</keyword>
<comment type="caution">
    <text evidence="2">The sequence shown here is derived from an EMBL/GenBank/DDBJ whole genome shotgun (WGS) entry which is preliminary data.</text>
</comment>
<feature type="transmembrane region" description="Helical" evidence="1">
    <location>
        <begin position="595"/>
        <end position="614"/>
    </location>
</feature>